<gene>
    <name evidence="1" type="ORF">A3SI_05002</name>
</gene>
<evidence type="ECO:0000313" key="1">
    <source>
        <dbReference type="EMBL" id="EIM78117.1"/>
    </source>
</evidence>
<organism evidence="1 2">
    <name type="scientific">Nitritalea halalkaliphila LW7</name>
    <dbReference type="NCBI Taxonomy" id="1189621"/>
    <lineage>
        <taxon>Bacteria</taxon>
        <taxon>Pseudomonadati</taxon>
        <taxon>Bacteroidota</taxon>
        <taxon>Cytophagia</taxon>
        <taxon>Cytophagales</taxon>
        <taxon>Cyclobacteriaceae</taxon>
        <taxon>Nitritalea</taxon>
    </lineage>
</organism>
<protein>
    <submittedName>
        <fullName evidence="1">Uncharacterized protein</fullName>
    </submittedName>
</protein>
<dbReference type="RefSeq" id="WP_009053760.1">
    <property type="nucleotide sequence ID" value="NZ_AJYA01000009.1"/>
</dbReference>
<evidence type="ECO:0000313" key="2">
    <source>
        <dbReference type="Proteomes" id="UP000005551"/>
    </source>
</evidence>
<proteinExistence type="predicted"/>
<dbReference type="Proteomes" id="UP000005551">
    <property type="component" value="Unassembled WGS sequence"/>
</dbReference>
<reference evidence="1 2" key="1">
    <citation type="submission" date="2012-05" db="EMBL/GenBank/DDBJ databases">
        <title>Genome sequence of Nitritalea halalkaliphila LW7.</title>
        <authorList>
            <person name="Jangir P.K."/>
            <person name="Singh A."/>
            <person name="Shivaji S."/>
            <person name="Sharma R."/>
        </authorList>
    </citation>
    <scope>NUCLEOTIDE SEQUENCE [LARGE SCALE GENOMIC DNA]</scope>
    <source>
        <strain evidence="1 2">LW7</strain>
    </source>
</reference>
<dbReference type="AlphaFoldDB" id="I5C8G5"/>
<dbReference type="InterPro" id="IPR008969">
    <property type="entry name" value="CarboxyPept-like_regulatory"/>
</dbReference>
<comment type="caution">
    <text evidence="1">The sequence shown here is derived from an EMBL/GenBank/DDBJ whole genome shotgun (WGS) entry which is preliminary data.</text>
</comment>
<name>I5C8G5_9BACT</name>
<sequence>MKHSLLIFFLFGLLGLGLLPVTGVAQTISGNIVDGLDRSYVEGVTVVNLSRGDSAQTNARGYFRLKGQSGDRIAWSKPNWIGQEMEVGEERHLLLEIYLNARTLPTFDVYGDYFKYNMDYEFQPMMRGLSDRPAGPGKIYSGLADNPGLMPGLTIDGPISYFMKSERYKRQYRRKMEFRARQQPYLDLIQSDSVRNRLILEFNLTEKEYDSLVVEFNWENRSHQFADLPASTVSRMLYEFFRSYAWRRQYDPPRRYR</sequence>
<dbReference type="SUPFAM" id="SSF49464">
    <property type="entry name" value="Carboxypeptidase regulatory domain-like"/>
    <property type="match status" value="1"/>
</dbReference>
<accession>I5C8G5</accession>
<dbReference type="EMBL" id="AJYA01000009">
    <property type="protein sequence ID" value="EIM78117.1"/>
    <property type="molecule type" value="Genomic_DNA"/>
</dbReference>
<keyword evidence="2" id="KW-1185">Reference proteome</keyword>